<name>A0A8B8B7Q5_CRAVI</name>
<dbReference type="PANTHER" id="PTHR24104">
    <property type="entry name" value="E3 UBIQUITIN-PROTEIN LIGASE NHLRC1-RELATED"/>
    <property type="match status" value="1"/>
</dbReference>
<dbReference type="KEGG" id="cvn:111107710"/>
<dbReference type="GO" id="GO:0008270">
    <property type="term" value="F:zinc ion binding"/>
    <property type="evidence" value="ECO:0007669"/>
    <property type="project" value="UniProtKB-KW"/>
</dbReference>
<accession>A0A8B8B7Q5</accession>
<dbReference type="Proteomes" id="UP000694844">
    <property type="component" value="Chromosome 8"/>
</dbReference>
<dbReference type="GeneID" id="111107710"/>
<dbReference type="GO" id="GO:0043161">
    <property type="term" value="P:proteasome-mediated ubiquitin-dependent protein catabolic process"/>
    <property type="evidence" value="ECO:0007669"/>
    <property type="project" value="TreeGrafter"/>
</dbReference>
<organism evidence="3 4">
    <name type="scientific">Crassostrea virginica</name>
    <name type="common">Eastern oyster</name>
    <dbReference type="NCBI Taxonomy" id="6565"/>
    <lineage>
        <taxon>Eukaryota</taxon>
        <taxon>Metazoa</taxon>
        <taxon>Spiralia</taxon>
        <taxon>Lophotrochozoa</taxon>
        <taxon>Mollusca</taxon>
        <taxon>Bivalvia</taxon>
        <taxon>Autobranchia</taxon>
        <taxon>Pteriomorphia</taxon>
        <taxon>Ostreida</taxon>
        <taxon>Ostreoidea</taxon>
        <taxon>Ostreidae</taxon>
        <taxon>Crassostrea</taxon>
    </lineage>
</organism>
<dbReference type="RefSeq" id="XP_022298739.1">
    <property type="nucleotide sequence ID" value="XM_022443031.1"/>
</dbReference>
<dbReference type="PANTHER" id="PTHR24104:SF25">
    <property type="entry name" value="PROTEIN LIN-41"/>
    <property type="match status" value="1"/>
</dbReference>
<proteinExistence type="predicted"/>
<evidence type="ECO:0000313" key="3">
    <source>
        <dbReference type="Proteomes" id="UP000694844"/>
    </source>
</evidence>
<dbReference type="InterPro" id="IPR011042">
    <property type="entry name" value="6-blade_b-propeller_TolB-like"/>
</dbReference>
<dbReference type="AlphaFoldDB" id="A0A8B8B7Q5"/>
<feature type="repeat" description="NHL" evidence="2">
    <location>
        <begin position="301"/>
        <end position="326"/>
    </location>
</feature>
<keyword evidence="1" id="KW-0677">Repeat</keyword>
<evidence type="ECO:0000313" key="4">
    <source>
        <dbReference type="RefSeq" id="XP_022298739.1"/>
    </source>
</evidence>
<dbReference type="InterPro" id="IPR001258">
    <property type="entry name" value="NHL_repeat"/>
</dbReference>
<dbReference type="GO" id="GO:0061630">
    <property type="term" value="F:ubiquitin protein ligase activity"/>
    <property type="evidence" value="ECO:0007669"/>
    <property type="project" value="TreeGrafter"/>
</dbReference>
<gene>
    <name evidence="4" type="primary">LOC111107710</name>
</gene>
<evidence type="ECO:0000256" key="2">
    <source>
        <dbReference type="PROSITE-ProRule" id="PRU00504"/>
    </source>
</evidence>
<dbReference type="InterPro" id="IPR050952">
    <property type="entry name" value="TRIM-NHL_E3_ligases"/>
</dbReference>
<reference evidence="4" key="1">
    <citation type="submission" date="2025-08" db="UniProtKB">
        <authorList>
            <consortium name="RefSeq"/>
        </authorList>
    </citation>
    <scope>IDENTIFICATION</scope>
    <source>
        <tissue evidence="4">Whole sample</tissue>
    </source>
</reference>
<protein>
    <submittedName>
        <fullName evidence="4">Uncharacterized protein LOC111107710</fullName>
    </submittedName>
</protein>
<evidence type="ECO:0000256" key="1">
    <source>
        <dbReference type="ARBA" id="ARBA00022737"/>
    </source>
</evidence>
<dbReference type="PROSITE" id="PS51125">
    <property type="entry name" value="NHL"/>
    <property type="match status" value="1"/>
</dbReference>
<dbReference type="SUPFAM" id="SSF101898">
    <property type="entry name" value="NHL repeat"/>
    <property type="match status" value="1"/>
</dbReference>
<dbReference type="Gene3D" id="2.120.10.30">
    <property type="entry name" value="TolB, C-terminal domain"/>
    <property type="match status" value="1"/>
</dbReference>
<keyword evidence="3" id="KW-1185">Reference proteome</keyword>
<dbReference type="GO" id="GO:0000209">
    <property type="term" value="P:protein polyubiquitination"/>
    <property type="evidence" value="ECO:0007669"/>
    <property type="project" value="TreeGrafter"/>
</dbReference>
<sequence>MLQKHLDEIKQLQFRMQQDLLALYETKESNEVYPTSHYSSKNDEFRKLPPTLHVSMPKFIPKKIEREELGRFIGKLTPVSNTLEERVFTAKKPNACVKELLNEPKVLNTIKTGHNSLTSITCLYEEEIWTNGNSADIKSFNIHGVLQQTVKTKSGKIPWDIVLDREGALLYTYWKTRTVYKVKNDKIEEIIRLNGWKLFNLCVTSSGDLMVTIHSDDDTQSKVIRCSGSILKQTIQFDDEGQPLYSSKGYIKHISESRNLDICVSDHGARAVTVVNQAGKLRFRYTGHASPTKNEPFVPFGITTDSQSRILTADRNNHCIHILDKDGYFLRYIDNCDLKDPFGLCMDSNDSLFVSELFKGNVKKIKYLK</sequence>